<dbReference type="Gene3D" id="1.10.4040.10">
    <property type="entry name" value="Penicillinase repressor domain"/>
    <property type="match status" value="1"/>
</dbReference>
<evidence type="ECO:0000256" key="3">
    <source>
        <dbReference type="ARBA" id="ARBA00023125"/>
    </source>
</evidence>
<proteinExistence type="inferred from homology"/>
<evidence type="ECO:0000313" key="5">
    <source>
        <dbReference type="EMBL" id="MFC5861881.1"/>
    </source>
</evidence>
<evidence type="ECO:0000256" key="4">
    <source>
        <dbReference type="ARBA" id="ARBA00023163"/>
    </source>
</evidence>
<comment type="caution">
    <text evidence="5">The sequence shown here is derived from an EMBL/GenBank/DDBJ whole genome shotgun (WGS) entry which is preliminary data.</text>
</comment>
<accession>A0ABW1EC20</accession>
<keyword evidence="6" id="KW-1185">Reference proteome</keyword>
<dbReference type="EMBL" id="JBHSPH010000002">
    <property type="protein sequence ID" value="MFC5861881.1"/>
    <property type="molecule type" value="Genomic_DNA"/>
</dbReference>
<dbReference type="InterPro" id="IPR036388">
    <property type="entry name" value="WH-like_DNA-bd_sf"/>
</dbReference>
<organism evidence="5 6">
    <name type="scientific">Acidicapsa dinghuensis</name>
    <dbReference type="NCBI Taxonomy" id="2218256"/>
    <lineage>
        <taxon>Bacteria</taxon>
        <taxon>Pseudomonadati</taxon>
        <taxon>Acidobacteriota</taxon>
        <taxon>Terriglobia</taxon>
        <taxon>Terriglobales</taxon>
        <taxon>Acidobacteriaceae</taxon>
        <taxon>Acidicapsa</taxon>
    </lineage>
</organism>
<dbReference type="PIRSF" id="PIRSF019455">
    <property type="entry name" value="CopR_AtkY"/>
    <property type="match status" value="1"/>
</dbReference>
<name>A0ABW1EC20_9BACT</name>
<comment type="similarity">
    <text evidence="1">Belongs to the BlaI transcriptional regulatory family.</text>
</comment>
<dbReference type="SUPFAM" id="SSF46785">
    <property type="entry name" value="Winged helix' DNA-binding domain"/>
    <property type="match status" value="1"/>
</dbReference>
<dbReference type="Proteomes" id="UP001596091">
    <property type="component" value="Unassembled WGS sequence"/>
</dbReference>
<dbReference type="Pfam" id="PF03965">
    <property type="entry name" value="Penicillinase_R"/>
    <property type="match status" value="1"/>
</dbReference>
<dbReference type="RefSeq" id="WP_263337647.1">
    <property type="nucleotide sequence ID" value="NZ_JAGSYH010000004.1"/>
</dbReference>
<dbReference type="InterPro" id="IPR005650">
    <property type="entry name" value="BlaI_family"/>
</dbReference>
<evidence type="ECO:0000256" key="1">
    <source>
        <dbReference type="ARBA" id="ARBA00011046"/>
    </source>
</evidence>
<gene>
    <name evidence="5" type="ORF">ACFPT7_06220</name>
</gene>
<keyword evidence="4" id="KW-0804">Transcription</keyword>
<keyword evidence="3" id="KW-0238">DNA-binding</keyword>
<reference evidence="6" key="1">
    <citation type="journal article" date="2019" name="Int. J. Syst. Evol. Microbiol.">
        <title>The Global Catalogue of Microorganisms (GCM) 10K type strain sequencing project: providing services to taxonomists for standard genome sequencing and annotation.</title>
        <authorList>
            <consortium name="The Broad Institute Genomics Platform"/>
            <consortium name="The Broad Institute Genome Sequencing Center for Infectious Disease"/>
            <person name="Wu L."/>
            <person name="Ma J."/>
        </authorList>
    </citation>
    <scope>NUCLEOTIDE SEQUENCE [LARGE SCALE GENOMIC DNA]</scope>
    <source>
        <strain evidence="6">JCM 4087</strain>
    </source>
</reference>
<evidence type="ECO:0000313" key="6">
    <source>
        <dbReference type="Proteomes" id="UP001596091"/>
    </source>
</evidence>
<protein>
    <submittedName>
        <fullName evidence="5">BlaI/MecI/CopY family transcriptional regulator</fullName>
    </submittedName>
</protein>
<dbReference type="InterPro" id="IPR036390">
    <property type="entry name" value="WH_DNA-bd_sf"/>
</dbReference>
<sequence length="130" mass="14753">MKKQEIPRPTEGELELLGILWDRGPSTVRELFEAVNEKRDVVYTGVLKLMQIMTAKGLVVRDESERAHVYRAAVSQEDTELRFLRELSDRFFAGSAAQLAMRALEMESASDAELDEIRKLIAKKRMAQAG</sequence>
<evidence type="ECO:0000256" key="2">
    <source>
        <dbReference type="ARBA" id="ARBA00023015"/>
    </source>
</evidence>
<keyword evidence="2" id="KW-0805">Transcription regulation</keyword>
<dbReference type="Gene3D" id="1.10.10.10">
    <property type="entry name" value="Winged helix-like DNA-binding domain superfamily/Winged helix DNA-binding domain"/>
    <property type="match status" value="1"/>
</dbReference>